<keyword evidence="6" id="KW-0269">Exonuclease</keyword>
<dbReference type="NCBIfam" id="TIGR02785">
    <property type="entry name" value="addA_Gpos"/>
    <property type="match status" value="1"/>
</dbReference>
<reference evidence="17" key="1">
    <citation type="submission" date="2019-04" db="EMBL/GenBank/DDBJ databases">
        <title>Evolution of Biomass-Degrading Anaerobic Consortia Revealed by Metagenomics.</title>
        <authorList>
            <person name="Peng X."/>
        </authorList>
    </citation>
    <scope>NUCLEOTIDE SEQUENCE</scope>
    <source>
        <strain evidence="17">SIG551</strain>
    </source>
</reference>
<keyword evidence="7 14" id="KW-0067">ATP-binding</keyword>
<dbReference type="Pfam" id="PF13361">
    <property type="entry name" value="UvrD_C"/>
    <property type="match status" value="1"/>
</dbReference>
<evidence type="ECO:0000256" key="13">
    <source>
        <dbReference type="ARBA" id="ARBA00048988"/>
    </source>
</evidence>
<dbReference type="InterPro" id="IPR011604">
    <property type="entry name" value="PDDEXK-like_dom_sf"/>
</dbReference>
<dbReference type="InterPro" id="IPR014152">
    <property type="entry name" value="AddA"/>
</dbReference>
<evidence type="ECO:0000313" key="18">
    <source>
        <dbReference type="Proteomes" id="UP000754750"/>
    </source>
</evidence>
<evidence type="ECO:0000256" key="4">
    <source>
        <dbReference type="ARBA" id="ARBA00022801"/>
    </source>
</evidence>
<evidence type="ECO:0000313" key="17">
    <source>
        <dbReference type="EMBL" id="MBE6832009.1"/>
    </source>
</evidence>
<feature type="domain" description="UvrD-like helicase ATP-binding" evidence="15">
    <location>
        <begin position="4"/>
        <end position="474"/>
    </location>
</feature>
<dbReference type="GO" id="GO:0043138">
    <property type="term" value="F:3'-5' DNA helicase activity"/>
    <property type="evidence" value="ECO:0007669"/>
    <property type="project" value="UniProtKB-EC"/>
</dbReference>
<dbReference type="GO" id="GO:0005524">
    <property type="term" value="F:ATP binding"/>
    <property type="evidence" value="ECO:0007669"/>
    <property type="project" value="UniProtKB-UniRule"/>
</dbReference>
<dbReference type="InterPro" id="IPR038726">
    <property type="entry name" value="PDDEXK_AddAB-type"/>
</dbReference>
<dbReference type="InterPro" id="IPR014017">
    <property type="entry name" value="DNA_helicase_UvrD-like_C"/>
</dbReference>
<evidence type="ECO:0000256" key="3">
    <source>
        <dbReference type="ARBA" id="ARBA00022763"/>
    </source>
</evidence>
<dbReference type="GO" id="GO:0005829">
    <property type="term" value="C:cytosol"/>
    <property type="evidence" value="ECO:0007669"/>
    <property type="project" value="TreeGrafter"/>
</dbReference>
<evidence type="ECO:0000256" key="11">
    <source>
        <dbReference type="ARBA" id="ARBA00034617"/>
    </source>
</evidence>
<evidence type="ECO:0000256" key="1">
    <source>
        <dbReference type="ARBA" id="ARBA00022722"/>
    </source>
</evidence>
<keyword evidence="8" id="KW-0238">DNA-binding</keyword>
<dbReference type="SUPFAM" id="SSF52540">
    <property type="entry name" value="P-loop containing nucleoside triphosphate hydrolases"/>
    <property type="match status" value="1"/>
</dbReference>
<evidence type="ECO:0000256" key="6">
    <source>
        <dbReference type="ARBA" id="ARBA00022839"/>
    </source>
</evidence>
<feature type="binding site" evidence="14">
    <location>
        <begin position="25"/>
        <end position="32"/>
    </location>
    <ligand>
        <name>ATP</name>
        <dbReference type="ChEBI" id="CHEBI:30616"/>
    </ligand>
</feature>
<keyword evidence="2 14" id="KW-0547">Nucleotide-binding</keyword>
<dbReference type="Proteomes" id="UP000754750">
    <property type="component" value="Unassembled WGS sequence"/>
</dbReference>
<keyword evidence="9" id="KW-0234">DNA repair</keyword>
<dbReference type="InterPro" id="IPR014016">
    <property type="entry name" value="UvrD-like_ATP-bd"/>
</dbReference>
<dbReference type="InterPro" id="IPR011335">
    <property type="entry name" value="Restrct_endonuc-II-like"/>
</dbReference>
<organism evidence="17 18">
    <name type="scientific">Faecalispora sporosphaeroides</name>
    <dbReference type="NCBI Taxonomy" id="1549"/>
    <lineage>
        <taxon>Bacteria</taxon>
        <taxon>Bacillati</taxon>
        <taxon>Bacillota</taxon>
        <taxon>Clostridia</taxon>
        <taxon>Eubacteriales</taxon>
        <taxon>Oscillospiraceae</taxon>
        <taxon>Faecalispora</taxon>
    </lineage>
</organism>
<dbReference type="FunFam" id="3.40.50.300:FF:001236">
    <property type="entry name" value="ATP-dependent helicase/nuclease subunit A"/>
    <property type="match status" value="1"/>
</dbReference>
<dbReference type="GO" id="GO:0004527">
    <property type="term" value="F:exonuclease activity"/>
    <property type="evidence" value="ECO:0007669"/>
    <property type="project" value="UniProtKB-KW"/>
</dbReference>
<dbReference type="GO" id="GO:0006302">
    <property type="term" value="P:double-strand break repair"/>
    <property type="evidence" value="ECO:0007669"/>
    <property type="project" value="InterPro"/>
</dbReference>
<dbReference type="PANTHER" id="PTHR11070:SF48">
    <property type="entry name" value="ATP-DEPENDENT HELICASE_NUCLEASE SUBUNIT A"/>
    <property type="match status" value="1"/>
</dbReference>
<dbReference type="SUPFAM" id="SSF52980">
    <property type="entry name" value="Restriction endonuclease-like"/>
    <property type="match status" value="1"/>
</dbReference>
<feature type="domain" description="UvrD-like helicase C-terminal" evidence="16">
    <location>
        <begin position="500"/>
        <end position="779"/>
    </location>
</feature>
<evidence type="ECO:0000259" key="15">
    <source>
        <dbReference type="PROSITE" id="PS51198"/>
    </source>
</evidence>
<evidence type="ECO:0000256" key="10">
    <source>
        <dbReference type="ARBA" id="ARBA00023235"/>
    </source>
</evidence>
<name>A0A928KQ03_9FIRM</name>
<dbReference type="RefSeq" id="WP_326839640.1">
    <property type="nucleotide sequence ID" value="NZ_SVNY01000001.1"/>
</dbReference>
<evidence type="ECO:0000259" key="16">
    <source>
        <dbReference type="PROSITE" id="PS51217"/>
    </source>
</evidence>
<dbReference type="Pfam" id="PF00580">
    <property type="entry name" value="UvrD-helicase"/>
    <property type="match status" value="1"/>
</dbReference>
<dbReference type="EC" id="5.6.2.4" evidence="12"/>
<dbReference type="PANTHER" id="PTHR11070">
    <property type="entry name" value="UVRD / RECB / PCRA DNA HELICASE FAMILY MEMBER"/>
    <property type="match status" value="1"/>
</dbReference>
<dbReference type="AlphaFoldDB" id="A0A928KQ03"/>
<comment type="catalytic activity">
    <reaction evidence="13">
        <text>ATP + H2O = ADP + phosphate + H(+)</text>
        <dbReference type="Rhea" id="RHEA:13065"/>
        <dbReference type="ChEBI" id="CHEBI:15377"/>
        <dbReference type="ChEBI" id="CHEBI:15378"/>
        <dbReference type="ChEBI" id="CHEBI:30616"/>
        <dbReference type="ChEBI" id="CHEBI:43474"/>
        <dbReference type="ChEBI" id="CHEBI:456216"/>
        <dbReference type="EC" id="5.6.2.4"/>
    </reaction>
</comment>
<dbReference type="InterPro" id="IPR027417">
    <property type="entry name" value="P-loop_NTPase"/>
</dbReference>
<sequence length="1189" mass="132161">MAERSWTPAQADAIHARGGTLLVSAAAGSGKTAVLVQRVIERITDEQNPSDADRLLVVTFTKAAAAEMRERIAQQLSRMLAEDPSNTALQRQQILLGGAHISTVHSFCSELVRENFYKLNISHDFRIADEGEMSILRGEAVTQVLEDCYAAANPDFYELVEAFSSDRDDSRLIRAVNQLYDFIRSHPFPERWLREKAEMYSGAVPVQESPWGACLLFFAQEACDYCLSLVRDSLESMQADEKLSAAYTEAYQSDLSGLSSLYRAAQQREWDNVGELAANFVFARLKPVRGYAEDPLKLRLSACRDEVKSTVKKLAALFSATLQDCADDLRALSPVVEQLFAVVTAFSHALDQMKAERRLADFGDLEHWALRLLVRETENGYERTEEALELSRRFDEIMVDEYQDTNEAQDLLFRAISQNEENLFMVGDVKQSIYSFRQAMPRIFLQRRADFAEYDREHSRYPACIVLDQNFRSRSTVTDAVNFVFGQLMSSQAGDVEYSGKELLAAGASYPPQEGCETRLDILDLSMGEGSDEAMELLESRHIAETVLELMAQGFQVTENGVRRKAVFRDFCILLRSANQYAARYARELQLCGVPAWADSSSGFFEAPEISTILSLLRVVDNPVQDIPLLSVLMSPICGFTPDELSAVRLRLPKAPLYLALSECAKSGEARAAGVIEELDGFRSLAATLPSDRLLNAIYQKTGYLTLVQAMANGEQRLSNLQLLMEYAKKYEASGYNGLSGFIRFIDRLQEQNGDLPGASTISEASNVVRIMSIHKSKGLEFPVCILAGCSRRFNKERGDALLHPELGLGIKRKEQGGLARVTTLPREAIALEQERQSMSEELRVLYVAMTRAREKLILLTTVRDLNTTLASLAPQLTAQERISPYVVRSASSISDWILSCALRHPSGGALRDRALCSGELIADCPGQPWEIRVLPAPDLEEGPEREESVLSAPPPDPELLARITRQIDFVYPDAVLFGVPAKVSASELAAESAGEDYEILSRPAFLGKAGLTPAERGTALHHYMQFADYAAAAKHPRQELERLKSGGFLSEEEANAVDLRHVAAFFQSPVAKRMLASEQSYRELRFTVEIPASLLKADVPAEQQVMLQGAVDCVFVEPDGAVIIDYKTDRAASPEELWSRYRVQLALYRLAVERVLETPVKECMLYSFALDRTVTGELNAPGEAGFAL</sequence>
<dbReference type="Pfam" id="PF12705">
    <property type="entry name" value="PDDEXK_1"/>
    <property type="match status" value="1"/>
</dbReference>
<dbReference type="Gene3D" id="3.90.320.10">
    <property type="match status" value="1"/>
</dbReference>
<evidence type="ECO:0000256" key="7">
    <source>
        <dbReference type="ARBA" id="ARBA00022840"/>
    </source>
</evidence>
<evidence type="ECO:0000256" key="2">
    <source>
        <dbReference type="ARBA" id="ARBA00022741"/>
    </source>
</evidence>
<dbReference type="Gene3D" id="3.40.50.300">
    <property type="entry name" value="P-loop containing nucleotide triphosphate hydrolases"/>
    <property type="match status" value="4"/>
</dbReference>
<evidence type="ECO:0000256" key="14">
    <source>
        <dbReference type="PROSITE-ProRule" id="PRU00560"/>
    </source>
</evidence>
<comment type="caution">
    <text evidence="17">The sequence shown here is derived from an EMBL/GenBank/DDBJ whole genome shotgun (WGS) entry which is preliminary data.</text>
</comment>
<gene>
    <name evidence="17" type="primary">addA</name>
    <name evidence="17" type="ORF">E7512_00220</name>
</gene>
<keyword evidence="3" id="KW-0227">DNA damage</keyword>
<accession>A0A928KQ03</accession>
<keyword evidence="5 14" id="KW-0347">Helicase</keyword>
<dbReference type="PROSITE" id="PS51217">
    <property type="entry name" value="UVRD_HELICASE_CTER"/>
    <property type="match status" value="1"/>
</dbReference>
<dbReference type="GO" id="GO:0003677">
    <property type="term" value="F:DNA binding"/>
    <property type="evidence" value="ECO:0007669"/>
    <property type="project" value="UniProtKB-KW"/>
</dbReference>
<keyword evidence="4 14" id="KW-0378">Hydrolase</keyword>
<dbReference type="GO" id="GO:0000725">
    <property type="term" value="P:recombinational repair"/>
    <property type="evidence" value="ECO:0007669"/>
    <property type="project" value="TreeGrafter"/>
</dbReference>
<comment type="catalytic activity">
    <reaction evidence="11">
        <text>Couples ATP hydrolysis with the unwinding of duplex DNA by translocating in the 3'-5' direction.</text>
        <dbReference type="EC" id="5.6.2.4"/>
    </reaction>
</comment>
<dbReference type="CDD" id="cd17932">
    <property type="entry name" value="DEXQc_UvrD"/>
    <property type="match status" value="1"/>
</dbReference>
<dbReference type="EMBL" id="SVNY01000001">
    <property type="protein sequence ID" value="MBE6832009.1"/>
    <property type="molecule type" value="Genomic_DNA"/>
</dbReference>
<keyword evidence="10" id="KW-0413">Isomerase</keyword>
<evidence type="ECO:0000256" key="12">
    <source>
        <dbReference type="ARBA" id="ARBA00034808"/>
    </source>
</evidence>
<keyword evidence="1" id="KW-0540">Nuclease</keyword>
<evidence type="ECO:0000256" key="9">
    <source>
        <dbReference type="ARBA" id="ARBA00023204"/>
    </source>
</evidence>
<evidence type="ECO:0000256" key="5">
    <source>
        <dbReference type="ARBA" id="ARBA00022806"/>
    </source>
</evidence>
<evidence type="ECO:0000256" key="8">
    <source>
        <dbReference type="ARBA" id="ARBA00023125"/>
    </source>
</evidence>
<dbReference type="PROSITE" id="PS51198">
    <property type="entry name" value="UVRD_HELICASE_ATP_BIND"/>
    <property type="match status" value="1"/>
</dbReference>
<proteinExistence type="predicted"/>
<dbReference type="GO" id="GO:0033202">
    <property type="term" value="C:DNA helicase complex"/>
    <property type="evidence" value="ECO:0007669"/>
    <property type="project" value="TreeGrafter"/>
</dbReference>
<protein>
    <recommendedName>
        <fullName evidence="12">DNA 3'-5' helicase</fullName>
        <ecNumber evidence="12">5.6.2.4</ecNumber>
    </recommendedName>
</protein>
<dbReference type="InterPro" id="IPR000212">
    <property type="entry name" value="DNA_helicase_UvrD/REP"/>
</dbReference>